<dbReference type="Gene3D" id="1.10.3720.10">
    <property type="entry name" value="MetI-like"/>
    <property type="match status" value="1"/>
</dbReference>
<dbReference type="PANTHER" id="PTHR43357:SF4">
    <property type="entry name" value="INNER MEMBRANE ABC TRANSPORTER PERMEASE PROTEIN YDCV"/>
    <property type="match status" value="1"/>
</dbReference>
<dbReference type="CDD" id="cd06261">
    <property type="entry name" value="TM_PBP2"/>
    <property type="match status" value="1"/>
</dbReference>
<feature type="transmembrane region" description="Helical" evidence="8">
    <location>
        <begin position="129"/>
        <end position="155"/>
    </location>
</feature>
<dbReference type="EMBL" id="JPWF01000006">
    <property type="protein sequence ID" value="RCK37165.1"/>
    <property type="molecule type" value="Genomic_DNA"/>
</dbReference>
<feature type="transmembrane region" description="Helical" evidence="8">
    <location>
        <begin position="235"/>
        <end position="255"/>
    </location>
</feature>
<protein>
    <submittedName>
        <fullName evidence="10">ABC transporter permease</fullName>
    </submittedName>
</protein>
<keyword evidence="4" id="KW-0997">Cell inner membrane</keyword>
<dbReference type="Proteomes" id="UP000253226">
    <property type="component" value="Unassembled WGS sequence"/>
</dbReference>
<evidence type="ECO:0000256" key="8">
    <source>
        <dbReference type="RuleBase" id="RU363032"/>
    </source>
</evidence>
<evidence type="ECO:0000313" key="10">
    <source>
        <dbReference type="EMBL" id="RCK37165.1"/>
    </source>
</evidence>
<dbReference type="InterPro" id="IPR000515">
    <property type="entry name" value="MetI-like"/>
</dbReference>
<dbReference type="PROSITE" id="PS50928">
    <property type="entry name" value="ABC_TM1"/>
    <property type="match status" value="1"/>
</dbReference>
<organism evidence="10 11">
    <name type="scientific">Thalassospira profundimaris</name>
    <dbReference type="NCBI Taxonomy" id="502049"/>
    <lineage>
        <taxon>Bacteria</taxon>
        <taxon>Pseudomonadati</taxon>
        <taxon>Pseudomonadota</taxon>
        <taxon>Alphaproteobacteria</taxon>
        <taxon>Rhodospirillales</taxon>
        <taxon>Thalassospiraceae</taxon>
        <taxon>Thalassospira</taxon>
    </lineage>
</organism>
<keyword evidence="7 8" id="KW-0472">Membrane</keyword>
<evidence type="ECO:0000256" key="5">
    <source>
        <dbReference type="ARBA" id="ARBA00022692"/>
    </source>
</evidence>
<dbReference type="OrthoDB" id="9815533at2"/>
<evidence type="ECO:0000256" key="2">
    <source>
        <dbReference type="ARBA" id="ARBA00022448"/>
    </source>
</evidence>
<gene>
    <name evidence="10" type="ORF">TH19_11520</name>
</gene>
<dbReference type="RefSeq" id="WP_114102420.1">
    <property type="nucleotide sequence ID" value="NZ_JPWF01000006.1"/>
</dbReference>
<keyword evidence="3" id="KW-1003">Cell membrane</keyword>
<dbReference type="Pfam" id="PF00528">
    <property type="entry name" value="BPD_transp_1"/>
    <property type="match status" value="1"/>
</dbReference>
<evidence type="ECO:0000256" key="4">
    <source>
        <dbReference type="ARBA" id="ARBA00022519"/>
    </source>
</evidence>
<feature type="transmembrane region" description="Helical" evidence="8">
    <location>
        <begin position="61"/>
        <end position="87"/>
    </location>
</feature>
<reference evidence="10 11" key="1">
    <citation type="submission" date="2014-07" db="EMBL/GenBank/DDBJ databases">
        <title>Draft genome sequence of Thalassospira profundimaris 35.</title>
        <authorList>
            <person name="Lai Q."/>
            <person name="Shao Z."/>
        </authorList>
    </citation>
    <scope>NUCLEOTIDE SEQUENCE [LARGE SCALE GENOMIC DNA]</scope>
    <source>
        <strain evidence="10 11">35</strain>
    </source>
</reference>
<evidence type="ECO:0000313" key="11">
    <source>
        <dbReference type="Proteomes" id="UP000253226"/>
    </source>
</evidence>
<keyword evidence="6 8" id="KW-1133">Transmembrane helix</keyword>
<dbReference type="AlphaFoldDB" id="A0A367W6V8"/>
<sequence>MRRGWPFYAQLGLTVLLCLFIVVPIVMSALAGVTVNVFKGLSSGLTLRWIFEVWDLYAQSILLSLWLAVACLVVTTLAGVPLAYVLVRRPNRLTRMFEEILTLPVAIPGLALALALLITYGGFGSFRSSWVFILIGHVLFTMPFMVRSVAAVMSAMDMKTLEEGAASLGAGFWHRFLHVIMPNAMPGILAGALMVVTLSIGEFNLTWMLHTPLTKTLPVGLADSYASMRLEIGSAYTLIFFVLIMPLLIAMQMLANPGKKRRAALQPAEDE</sequence>
<evidence type="ECO:0000256" key="1">
    <source>
        <dbReference type="ARBA" id="ARBA00004429"/>
    </source>
</evidence>
<dbReference type="InterPro" id="IPR035906">
    <property type="entry name" value="MetI-like_sf"/>
</dbReference>
<comment type="caution">
    <text evidence="10">The sequence shown here is derived from an EMBL/GenBank/DDBJ whole genome shotgun (WGS) entry which is preliminary data.</text>
</comment>
<evidence type="ECO:0000256" key="3">
    <source>
        <dbReference type="ARBA" id="ARBA00022475"/>
    </source>
</evidence>
<dbReference type="GO" id="GO:0055085">
    <property type="term" value="P:transmembrane transport"/>
    <property type="evidence" value="ECO:0007669"/>
    <property type="project" value="InterPro"/>
</dbReference>
<evidence type="ECO:0000256" key="6">
    <source>
        <dbReference type="ARBA" id="ARBA00022989"/>
    </source>
</evidence>
<keyword evidence="2 8" id="KW-0813">Transport</keyword>
<proteinExistence type="inferred from homology"/>
<feature type="domain" description="ABC transmembrane type-1" evidence="9">
    <location>
        <begin position="61"/>
        <end position="251"/>
    </location>
</feature>
<dbReference type="PANTHER" id="PTHR43357">
    <property type="entry name" value="INNER MEMBRANE ABC TRANSPORTER PERMEASE PROTEIN YDCV"/>
    <property type="match status" value="1"/>
</dbReference>
<feature type="transmembrane region" description="Helical" evidence="8">
    <location>
        <begin position="176"/>
        <end position="200"/>
    </location>
</feature>
<comment type="similarity">
    <text evidence="8">Belongs to the binding-protein-dependent transport system permease family.</text>
</comment>
<feature type="transmembrane region" description="Helical" evidence="8">
    <location>
        <begin position="99"/>
        <end position="123"/>
    </location>
</feature>
<dbReference type="GO" id="GO:0005886">
    <property type="term" value="C:plasma membrane"/>
    <property type="evidence" value="ECO:0007669"/>
    <property type="project" value="UniProtKB-SubCell"/>
</dbReference>
<dbReference type="SUPFAM" id="SSF161098">
    <property type="entry name" value="MetI-like"/>
    <property type="match status" value="1"/>
</dbReference>
<accession>A0A367W6V8</accession>
<evidence type="ECO:0000259" key="9">
    <source>
        <dbReference type="PROSITE" id="PS50928"/>
    </source>
</evidence>
<comment type="subcellular location">
    <subcellularLocation>
        <location evidence="1">Cell inner membrane</location>
        <topology evidence="1">Multi-pass membrane protein</topology>
    </subcellularLocation>
    <subcellularLocation>
        <location evidence="8">Cell membrane</location>
        <topology evidence="8">Multi-pass membrane protein</topology>
    </subcellularLocation>
</comment>
<keyword evidence="5 8" id="KW-0812">Transmembrane</keyword>
<name>A0A367W6V8_9PROT</name>
<evidence type="ECO:0000256" key="7">
    <source>
        <dbReference type="ARBA" id="ARBA00023136"/>
    </source>
</evidence>